<keyword evidence="6" id="KW-0788">Thiol protease</keyword>
<dbReference type="PROSITE" id="PS00287">
    <property type="entry name" value="CYSTATIN"/>
    <property type="match status" value="1"/>
</dbReference>
<dbReference type="Gene3D" id="3.10.450.10">
    <property type="match status" value="1"/>
</dbReference>
<gene>
    <name evidence="13" type="ORF">B7P43_G16846</name>
</gene>
<dbReference type="InterPro" id="IPR025661">
    <property type="entry name" value="Pept_asp_AS"/>
</dbReference>
<evidence type="ECO:0000256" key="8">
    <source>
        <dbReference type="ARBA" id="ARBA00023157"/>
    </source>
</evidence>
<evidence type="ECO:0000259" key="10">
    <source>
        <dbReference type="SMART" id="SM00043"/>
    </source>
</evidence>
<keyword evidence="5" id="KW-0378">Hydrolase</keyword>
<evidence type="ECO:0000259" key="11">
    <source>
        <dbReference type="SMART" id="SM00645"/>
    </source>
</evidence>
<dbReference type="InterPro" id="IPR013201">
    <property type="entry name" value="Prot_inhib_I29"/>
</dbReference>
<reference evidence="13 14" key="1">
    <citation type="submission" date="2017-12" db="EMBL/GenBank/DDBJ databases">
        <title>Hemimetabolous genomes reveal molecular basis of termite eusociality.</title>
        <authorList>
            <person name="Harrison M.C."/>
            <person name="Jongepier E."/>
            <person name="Robertson H.M."/>
            <person name="Arning N."/>
            <person name="Bitard-Feildel T."/>
            <person name="Chao H."/>
            <person name="Childers C.P."/>
            <person name="Dinh H."/>
            <person name="Doddapaneni H."/>
            <person name="Dugan S."/>
            <person name="Gowin J."/>
            <person name="Greiner C."/>
            <person name="Han Y."/>
            <person name="Hu H."/>
            <person name="Hughes D.S.T."/>
            <person name="Huylmans A.-K."/>
            <person name="Kemena C."/>
            <person name="Kremer L.P.M."/>
            <person name="Lee S.L."/>
            <person name="Lopez-Ezquerra A."/>
            <person name="Mallet L."/>
            <person name="Monroy-Kuhn J.M."/>
            <person name="Moser A."/>
            <person name="Murali S.C."/>
            <person name="Muzny D.M."/>
            <person name="Otani S."/>
            <person name="Piulachs M.-D."/>
            <person name="Poelchau M."/>
            <person name="Qu J."/>
            <person name="Schaub F."/>
            <person name="Wada-Katsumata A."/>
            <person name="Worley K.C."/>
            <person name="Xie Q."/>
            <person name="Ylla G."/>
            <person name="Poulsen M."/>
            <person name="Gibbs R.A."/>
            <person name="Schal C."/>
            <person name="Richards S."/>
            <person name="Belles X."/>
            <person name="Korb J."/>
            <person name="Bornberg-Bauer E."/>
        </authorList>
    </citation>
    <scope>NUCLEOTIDE SEQUENCE [LARGE SCALE GENOMIC DNA]</scope>
    <source>
        <tissue evidence="13">Whole body</tissue>
    </source>
</reference>
<dbReference type="GO" id="GO:0006508">
    <property type="term" value="P:proteolysis"/>
    <property type="evidence" value="ECO:0007669"/>
    <property type="project" value="UniProtKB-KW"/>
</dbReference>
<evidence type="ECO:0000259" key="12">
    <source>
        <dbReference type="SMART" id="SM00848"/>
    </source>
</evidence>
<dbReference type="InterPro" id="IPR018073">
    <property type="entry name" value="Prot_inh_cystat_CS"/>
</dbReference>
<evidence type="ECO:0000256" key="6">
    <source>
        <dbReference type="ARBA" id="ARBA00022807"/>
    </source>
</evidence>
<dbReference type="SMART" id="SM00645">
    <property type="entry name" value="Pept_C1"/>
    <property type="match status" value="1"/>
</dbReference>
<comment type="similarity">
    <text evidence="2">Belongs to the cystatin family.</text>
</comment>
<dbReference type="InterPro" id="IPR039417">
    <property type="entry name" value="Peptidase_C1A_papain-like"/>
</dbReference>
<keyword evidence="7" id="KW-0865">Zymogen</keyword>
<evidence type="ECO:0000256" key="9">
    <source>
        <dbReference type="ARBA" id="ARBA00023180"/>
    </source>
</evidence>
<dbReference type="Proteomes" id="UP000235965">
    <property type="component" value="Unassembled WGS sequence"/>
</dbReference>
<keyword evidence="8" id="KW-1015">Disulfide bond</keyword>
<keyword evidence="4" id="KW-0732">Signal</keyword>
<dbReference type="EMBL" id="NEVH01010501">
    <property type="protein sequence ID" value="PNF32288.1"/>
    <property type="molecule type" value="Genomic_DNA"/>
</dbReference>
<evidence type="ECO:0000313" key="14">
    <source>
        <dbReference type="Proteomes" id="UP000235965"/>
    </source>
</evidence>
<name>A0A2J7QUM3_9NEOP</name>
<keyword evidence="3" id="KW-0645">Protease</keyword>
<dbReference type="FunFam" id="3.10.450.10:FF:000004">
    <property type="entry name" value="Cystatin C"/>
    <property type="match status" value="1"/>
</dbReference>
<organism evidence="13 14">
    <name type="scientific">Cryptotermes secundus</name>
    <dbReference type="NCBI Taxonomy" id="105785"/>
    <lineage>
        <taxon>Eukaryota</taxon>
        <taxon>Metazoa</taxon>
        <taxon>Ecdysozoa</taxon>
        <taxon>Arthropoda</taxon>
        <taxon>Hexapoda</taxon>
        <taxon>Insecta</taxon>
        <taxon>Pterygota</taxon>
        <taxon>Neoptera</taxon>
        <taxon>Polyneoptera</taxon>
        <taxon>Dictyoptera</taxon>
        <taxon>Blattodea</taxon>
        <taxon>Blattoidea</taxon>
        <taxon>Termitoidae</taxon>
        <taxon>Kalotermitidae</taxon>
        <taxon>Cryptotermitinae</taxon>
        <taxon>Cryptotermes</taxon>
    </lineage>
</organism>
<dbReference type="GO" id="GO:0008234">
    <property type="term" value="F:cysteine-type peptidase activity"/>
    <property type="evidence" value="ECO:0007669"/>
    <property type="project" value="UniProtKB-KW"/>
</dbReference>
<dbReference type="SMART" id="SM00848">
    <property type="entry name" value="Inhibitor_I29"/>
    <property type="match status" value="1"/>
</dbReference>
<dbReference type="InterPro" id="IPR046350">
    <property type="entry name" value="Cystatin_sf"/>
</dbReference>
<accession>A0A2J7QUM3</accession>
<dbReference type="AlphaFoldDB" id="A0A2J7QUM3"/>
<dbReference type="OrthoDB" id="387093at2759"/>
<feature type="domain" description="Peptidase C1A papain C-terminal" evidence="11">
    <location>
        <begin position="232"/>
        <end position="449"/>
    </location>
</feature>
<dbReference type="SUPFAM" id="SSF54403">
    <property type="entry name" value="Cystatin/monellin"/>
    <property type="match status" value="1"/>
</dbReference>
<dbReference type="InterPro" id="IPR013128">
    <property type="entry name" value="Peptidase_C1A"/>
</dbReference>
<evidence type="ECO:0000256" key="3">
    <source>
        <dbReference type="ARBA" id="ARBA00022670"/>
    </source>
</evidence>
<dbReference type="InterPro" id="IPR000668">
    <property type="entry name" value="Peptidase_C1A_C"/>
</dbReference>
<dbReference type="FunFam" id="3.90.70.10:FF:000130">
    <property type="entry name" value="Cysteine proteinase 1"/>
    <property type="match status" value="1"/>
</dbReference>
<dbReference type="SMART" id="SM00043">
    <property type="entry name" value="CY"/>
    <property type="match status" value="1"/>
</dbReference>
<dbReference type="PRINTS" id="PR00705">
    <property type="entry name" value="PAPAIN"/>
</dbReference>
<dbReference type="Gene3D" id="3.90.70.10">
    <property type="entry name" value="Cysteine proteinases"/>
    <property type="match status" value="1"/>
</dbReference>
<evidence type="ECO:0000256" key="2">
    <source>
        <dbReference type="ARBA" id="ARBA00009403"/>
    </source>
</evidence>
<dbReference type="PROSITE" id="PS00639">
    <property type="entry name" value="THIOL_PROTEASE_HIS"/>
    <property type="match status" value="1"/>
</dbReference>
<dbReference type="PROSITE" id="PS00640">
    <property type="entry name" value="THIOL_PROTEASE_ASN"/>
    <property type="match status" value="1"/>
</dbReference>
<evidence type="ECO:0000256" key="7">
    <source>
        <dbReference type="ARBA" id="ARBA00023145"/>
    </source>
</evidence>
<dbReference type="Pfam" id="PF08246">
    <property type="entry name" value="Inhibitor_I29"/>
    <property type="match status" value="1"/>
</dbReference>
<protein>
    <recommendedName>
        <fullName evidence="15">Cysteine proteinase CG12163</fullName>
    </recommendedName>
</protein>
<dbReference type="PROSITE" id="PS00139">
    <property type="entry name" value="THIOL_PROTEASE_CYS"/>
    <property type="match status" value="1"/>
</dbReference>
<proteinExistence type="inferred from homology"/>
<dbReference type="GO" id="GO:0004869">
    <property type="term" value="F:cysteine-type endopeptidase inhibitor activity"/>
    <property type="evidence" value="ECO:0007669"/>
    <property type="project" value="InterPro"/>
</dbReference>
<sequence>QELSPNKAKKHTDVLVGAPTEADVSDPYIQDIASTALAEVDRRSNALYKQKVVRIVEAEKQVVAGVLVRLTLELGSSTCRKGHDTDIATCQLKNDSNNQICHVEVWDRPWLKQREVKSVSCNSVRSRLKKRSWIGGGSHDIHLGLFNEFLEKYNKHYRNKAEYKRRFHIFRANIKKVERLQKTEQGTAIYGATQFADLTPKEFKKYHLGLNRKLKVSNHIPLQEAKIPDVTLPKEFDWRNYSVVTEVKNQGLCGSCWAFSVTGNVEGQWALKKGKLYSLSEQELVDCDTLDDGCSGGLPENAYKAIESLGGLETEKDYPYEGEDEKCHFKKTDAKVTIQGALNITKNETQMAQWLYKNGPISIGINANAMQFYMGGISHPWKFLCDGEDLDHGVLIVGFGVHTYPLFQKVLPFWIIKNSWGENWGEQGYYRVYRGDGTCGVNQMATSAIVG</sequence>
<dbReference type="InterPro" id="IPR025660">
    <property type="entry name" value="Pept_his_AS"/>
</dbReference>
<keyword evidence="14" id="KW-1185">Reference proteome</keyword>
<dbReference type="Pfam" id="PF00112">
    <property type="entry name" value="Peptidase_C1"/>
    <property type="match status" value="1"/>
</dbReference>
<dbReference type="FunCoup" id="A0A2J7QUM3">
    <property type="interactions" value="125"/>
</dbReference>
<dbReference type="InParanoid" id="A0A2J7QUM3"/>
<evidence type="ECO:0000256" key="5">
    <source>
        <dbReference type="ARBA" id="ARBA00022801"/>
    </source>
</evidence>
<dbReference type="Pfam" id="PF00031">
    <property type="entry name" value="Cystatin"/>
    <property type="match status" value="1"/>
</dbReference>
<feature type="non-terminal residue" evidence="13">
    <location>
        <position position="1"/>
    </location>
</feature>
<dbReference type="PANTHER" id="PTHR12411">
    <property type="entry name" value="CYSTEINE PROTEASE FAMILY C1-RELATED"/>
    <property type="match status" value="1"/>
</dbReference>
<feature type="domain" description="Cathepsin propeptide inhibitor" evidence="12">
    <location>
        <begin position="146"/>
        <end position="203"/>
    </location>
</feature>
<keyword evidence="9" id="KW-0325">Glycoprotein</keyword>
<evidence type="ECO:0000256" key="4">
    <source>
        <dbReference type="ARBA" id="ARBA00022729"/>
    </source>
</evidence>
<dbReference type="InterPro" id="IPR000010">
    <property type="entry name" value="Cystatin_dom"/>
</dbReference>
<comment type="caution">
    <text evidence="13">The sequence shown here is derived from an EMBL/GenBank/DDBJ whole genome shotgun (WGS) entry which is preliminary data.</text>
</comment>
<dbReference type="InterPro" id="IPR000169">
    <property type="entry name" value="Pept_cys_AS"/>
</dbReference>
<dbReference type="CDD" id="cd00042">
    <property type="entry name" value="CY"/>
    <property type="match status" value="1"/>
</dbReference>
<dbReference type="CDD" id="cd02248">
    <property type="entry name" value="Peptidase_C1A"/>
    <property type="match status" value="1"/>
</dbReference>
<evidence type="ECO:0000313" key="13">
    <source>
        <dbReference type="EMBL" id="PNF32288.1"/>
    </source>
</evidence>
<dbReference type="SUPFAM" id="SSF54001">
    <property type="entry name" value="Cysteine proteinases"/>
    <property type="match status" value="1"/>
</dbReference>
<evidence type="ECO:0008006" key="15">
    <source>
        <dbReference type="Google" id="ProtNLM"/>
    </source>
</evidence>
<comment type="similarity">
    <text evidence="1">Belongs to the peptidase C1 family.</text>
</comment>
<evidence type="ECO:0000256" key="1">
    <source>
        <dbReference type="ARBA" id="ARBA00008455"/>
    </source>
</evidence>
<dbReference type="STRING" id="105785.A0A2J7QUM3"/>
<feature type="domain" description="Cystatin" evidence="10">
    <location>
        <begin position="14"/>
        <end position="122"/>
    </location>
</feature>
<dbReference type="InterPro" id="IPR038765">
    <property type="entry name" value="Papain-like_cys_pep_sf"/>
</dbReference>